<evidence type="ECO:0000259" key="2">
    <source>
        <dbReference type="Pfam" id="PF13843"/>
    </source>
</evidence>
<proteinExistence type="predicted"/>
<evidence type="ECO:0000313" key="3">
    <source>
        <dbReference type="EMBL" id="KAF9424328.1"/>
    </source>
</evidence>
<dbReference type="AlphaFoldDB" id="A0A835L8T5"/>
<comment type="caution">
    <text evidence="3">The sequence shown here is derived from an EMBL/GenBank/DDBJ whole genome shotgun (WGS) entry which is preliminary data.</text>
</comment>
<name>A0A835L8T5_SPOEX</name>
<organism evidence="3 4">
    <name type="scientific">Spodoptera exigua</name>
    <name type="common">Beet armyworm</name>
    <name type="synonym">Noctua fulgens</name>
    <dbReference type="NCBI Taxonomy" id="7107"/>
    <lineage>
        <taxon>Eukaryota</taxon>
        <taxon>Metazoa</taxon>
        <taxon>Ecdysozoa</taxon>
        <taxon>Arthropoda</taxon>
        <taxon>Hexapoda</taxon>
        <taxon>Insecta</taxon>
        <taxon>Pterygota</taxon>
        <taxon>Neoptera</taxon>
        <taxon>Endopterygota</taxon>
        <taxon>Lepidoptera</taxon>
        <taxon>Glossata</taxon>
        <taxon>Ditrysia</taxon>
        <taxon>Noctuoidea</taxon>
        <taxon>Noctuidae</taxon>
        <taxon>Amphipyrinae</taxon>
        <taxon>Spodoptera</taxon>
    </lineage>
</organism>
<keyword evidence="4" id="KW-1185">Reference proteome</keyword>
<dbReference type="EMBL" id="JACKWZ010000003">
    <property type="protein sequence ID" value="KAF9424328.1"/>
    <property type="molecule type" value="Genomic_DNA"/>
</dbReference>
<dbReference type="Proteomes" id="UP000648187">
    <property type="component" value="Unassembled WGS sequence"/>
</dbReference>
<sequence>MCNAAPYMIKAAKALQVFYPNLIHVTCFDHGVHQLAEEVRSTFGDVNELISSTKKVFLKAPARTKTYKEKIPNVPLPPEPDVTRWGTWIEAVLFYNEHFEAIQGVVIDFDSAESRAIFLYEDEILDELDRSEGDFSASDLYKPPEVRPNSDSDRCNSSDSEKDLELSTIPSSPALSSSSLIRGSRVRQSSRSGGRRFMRARGREKMVTATNQTEMLKNQKTLGLTLRELKTFFGISMVMATIGYPKIKMYWEKAWRLPIVADNMTRDRFFLLRTRLKVVFDNDIPDSQRAIGCQSVH</sequence>
<accession>A0A835L8T5</accession>
<dbReference type="PANTHER" id="PTHR47272">
    <property type="entry name" value="DDE_TNP_1_7 DOMAIN-CONTAINING PROTEIN"/>
    <property type="match status" value="1"/>
</dbReference>
<feature type="domain" description="PiggyBac transposable element-derived protein" evidence="2">
    <location>
        <begin position="204"/>
        <end position="283"/>
    </location>
</feature>
<dbReference type="InterPro" id="IPR029526">
    <property type="entry name" value="PGBD"/>
</dbReference>
<evidence type="ECO:0000313" key="4">
    <source>
        <dbReference type="Proteomes" id="UP000648187"/>
    </source>
</evidence>
<evidence type="ECO:0000256" key="1">
    <source>
        <dbReference type="SAM" id="MobiDB-lite"/>
    </source>
</evidence>
<feature type="region of interest" description="Disordered" evidence="1">
    <location>
        <begin position="135"/>
        <end position="197"/>
    </location>
</feature>
<feature type="compositionally biased region" description="Basic and acidic residues" evidence="1">
    <location>
        <begin position="142"/>
        <end position="165"/>
    </location>
</feature>
<dbReference type="Pfam" id="PF13843">
    <property type="entry name" value="DDE_Tnp_1_7"/>
    <property type="match status" value="1"/>
</dbReference>
<dbReference type="PANTHER" id="PTHR47272:SF1">
    <property type="entry name" value="PIGGYBAC TRANSPOSABLE ELEMENT-DERIVED PROTEIN 3-LIKE"/>
    <property type="match status" value="1"/>
</dbReference>
<gene>
    <name evidence="3" type="ORF">HW555_000467</name>
</gene>
<protein>
    <recommendedName>
        <fullName evidence="2">PiggyBac transposable element-derived protein domain-containing protein</fullName>
    </recommendedName>
</protein>
<feature type="compositionally biased region" description="Low complexity" evidence="1">
    <location>
        <begin position="167"/>
        <end position="192"/>
    </location>
</feature>
<reference evidence="3" key="1">
    <citation type="submission" date="2020-08" db="EMBL/GenBank/DDBJ databases">
        <title>Spodoptera exigua strain:BAW_Kor-Di-RS1 Genome sequencing and assembly.</title>
        <authorList>
            <person name="Kim J."/>
            <person name="Nam H.Y."/>
            <person name="Kwon M."/>
            <person name="Choi J.H."/>
            <person name="Cho S.R."/>
            <person name="Kim G.-H."/>
        </authorList>
    </citation>
    <scope>NUCLEOTIDE SEQUENCE</scope>
    <source>
        <strain evidence="3">BAW_Kor-Di-RS1</strain>
        <tissue evidence="3">Whole-body</tissue>
    </source>
</reference>